<dbReference type="InterPro" id="IPR002347">
    <property type="entry name" value="SDR_fam"/>
</dbReference>
<dbReference type="PRINTS" id="PR00081">
    <property type="entry name" value="GDHRDH"/>
</dbReference>
<gene>
    <name evidence="4" type="ORF">ACFQBM_12970</name>
</gene>
<accession>A0ABW1YN61</accession>
<evidence type="ECO:0000256" key="2">
    <source>
        <dbReference type="ARBA" id="ARBA00023002"/>
    </source>
</evidence>
<keyword evidence="5" id="KW-1185">Reference proteome</keyword>
<evidence type="ECO:0000313" key="5">
    <source>
        <dbReference type="Proteomes" id="UP001596425"/>
    </source>
</evidence>
<dbReference type="PRINTS" id="PR00080">
    <property type="entry name" value="SDRFAMILY"/>
</dbReference>
<feature type="domain" description="Ketoreductase" evidence="3">
    <location>
        <begin position="3"/>
        <end position="183"/>
    </location>
</feature>
<keyword evidence="2" id="KW-0560">Oxidoreductase</keyword>
<dbReference type="Gene3D" id="3.40.50.720">
    <property type="entry name" value="NAD(P)-binding Rossmann-like Domain"/>
    <property type="match status" value="1"/>
</dbReference>
<dbReference type="PANTHER" id="PTHR48107">
    <property type="entry name" value="NADPH-DEPENDENT ALDEHYDE REDUCTASE-LIKE PROTEIN, CHLOROPLASTIC-RELATED"/>
    <property type="match status" value="1"/>
</dbReference>
<dbReference type="SUPFAM" id="SSF51735">
    <property type="entry name" value="NAD(P)-binding Rossmann-fold domains"/>
    <property type="match status" value="1"/>
</dbReference>
<dbReference type="InterPro" id="IPR036291">
    <property type="entry name" value="NAD(P)-bd_dom_sf"/>
</dbReference>
<organism evidence="4 5">
    <name type="scientific">Microbulbifer taiwanensis</name>
    <dbReference type="NCBI Taxonomy" id="986746"/>
    <lineage>
        <taxon>Bacteria</taxon>
        <taxon>Pseudomonadati</taxon>
        <taxon>Pseudomonadota</taxon>
        <taxon>Gammaproteobacteria</taxon>
        <taxon>Cellvibrionales</taxon>
        <taxon>Microbulbiferaceae</taxon>
        <taxon>Microbulbifer</taxon>
    </lineage>
</organism>
<dbReference type="Proteomes" id="UP001596425">
    <property type="component" value="Unassembled WGS sequence"/>
</dbReference>
<name>A0ABW1YN61_9GAMM</name>
<dbReference type="EMBL" id="JBHSVR010000001">
    <property type="protein sequence ID" value="MFC6634204.1"/>
    <property type="molecule type" value="Genomic_DNA"/>
</dbReference>
<dbReference type="SMART" id="SM00822">
    <property type="entry name" value="PKS_KR"/>
    <property type="match status" value="1"/>
</dbReference>
<dbReference type="Pfam" id="PF13561">
    <property type="entry name" value="adh_short_C2"/>
    <property type="match status" value="1"/>
</dbReference>
<comment type="caution">
    <text evidence="4">The sequence shown here is derived from an EMBL/GenBank/DDBJ whole genome shotgun (WGS) entry which is preliminary data.</text>
</comment>
<sequence>MSSTAIVTGASRGIGAAIAASLATDGYAVIVNYAGSADAAAAVVADIEAAGGRAAAVQGDVARSADVTRLFDEAEQRFGPVGVLVNNAGRAVRKTFAEFSDEDYAAVMDTNLKGVFLTLREAAKRLADGGRVVNVTASFQGAPIPGYGPYAASKMAIEKLTEVAAKELGPSGIRVNAVRPGPTNTDLFNTGKSKEVVEMFAGQHILGRIGEPEDVARVVSFLVSAKADWVTGQVVGANGGYW</sequence>
<evidence type="ECO:0000313" key="4">
    <source>
        <dbReference type="EMBL" id="MFC6634204.1"/>
    </source>
</evidence>
<evidence type="ECO:0000256" key="1">
    <source>
        <dbReference type="ARBA" id="ARBA00006484"/>
    </source>
</evidence>
<reference evidence="5" key="1">
    <citation type="journal article" date="2019" name="Int. J. Syst. Evol. Microbiol.">
        <title>The Global Catalogue of Microorganisms (GCM) 10K type strain sequencing project: providing services to taxonomists for standard genome sequencing and annotation.</title>
        <authorList>
            <consortium name="The Broad Institute Genomics Platform"/>
            <consortium name="The Broad Institute Genome Sequencing Center for Infectious Disease"/>
            <person name="Wu L."/>
            <person name="Ma J."/>
        </authorList>
    </citation>
    <scope>NUCLEOTIDE SEQUENCE [LARGE SCALE GENOMIC DNA]</scope>
    <source>
        <strain evidence="5">CGMCC 1.13718</strain>
    </source>
</reference>
<dbReference type="InterPro" id="IPR057326">
    <property type="entry name" value="KR_dom"/>
</dbReference>
<dbReference type="PANTHER" id="PTHR48107:SF7">
    <property type="entry name" value="RE15974P"/>
    <property type="match status" value="1"/>
</dbReference>
<protein>
    <submittedName>
        <fullName evidence="4">SDR family oxidoreductase</fullName>
    </submittedName>
</protein>
<dbReference type="RefSeq" id="WP_193189896.1">
    <property type="nucleotide sequence ID" value="NZ_JACZFR010000009.1"/>
</dbReference>
<proteinExistence type="inferred from homology"/>
<evidence type="ECO:0000259" key="3">
    <source>
        <dbReference type="SMART" id="SM00822"/>
    </source>
</evidence>
<comment type="similarity">
    <text evidence="1">Belongs to the short-chain dehydrogenases/reductases (SDR) family.</text>
</comment>